<comment type="caution">
    <text evidence="3">The sequence shown here is derived from an EMBL/GenBank/DDBJ whole genome shotgun (WGS) entry which is preliminary data.</text>
</comment>
<feature type="repeat" description="TPR" evidence="1">
    <location>
        <begin position="98"/>
        <end position="131"/>
    </location>
</feature>
<proteinExistence type="predicted"/>
<dbReference type="Pfam" id="PF13181">
    <property type="entry name" value="TPR_8"/>
    <property type="match status" value="1"/>
</dbReference>
<protein>
    <submittedName>
        <fullName evidence="3">Intraflagellar transport protein 88</fullName>
    </submittedName>
</protein>
<dbReference type="OrthoDB" id="421121at2759"/>
<dbReference type="InterPro" id="IPR019734">
    <property type="entry name" value="TPR_rpt"/>
</dbReference>
<evidence type="ECO:0000256" key="2">
    <source>
        <dbReference type="SAM" id="MobiDB-lite"/>
    </source>
</evidence>
<sequence>MEGLGNIGRTVKRGEEGESEFEKKEPRVKARAATNLAFLYFLEGEVDQADKYSEMALKSDRYNARAFVNKGCVLTERGDLEGARSLFNEAAGIDPYCVEAIFNLGLVSQRLSELPYALAAFKKLHNMVPDNVEVVVTEATLAAVEAARAAGRSTWRVSSTVFTHCASDATLMPLGRFASQPGAAEAYPPTRAGEQVQQELEAICLRKVGGGGKGAIAGATAGAAGKGAVSACGLEADLRSATDMGPCGQ</sequence>
<dbReference type="PANTHER" id="PTHR44117:SF1">
    <property type="entry name" value="INTRAFLAGELLAR TRANSPORT PROTEIN 88 HOMOLOG"/>
    <property type="match status" value="1"/>
</dbReference>
<dbReference type="SMART" id="SM00028">
    <property type="entry name" value="TPR"/>
    <property type="match status" value="3"/>
</dbReference>
<evidence type="ECO:0000256" key="1">
    <source>
        <dbReference type="PROSITE-ProRule" id="PRU00339"/>
    </source>
</evidence>
<dbReference type="GO" id="GO:1905515">
    <property type="term" value="P:non-motile cilium assembly"/>
    <property type="evidence" value="ECO:0007669"/>
    <property type="project" value="TreeGrafter"/>
</dbReference>
<keyword evidence="3" id="KW-0966">Cell projection</keyword>
<dbReference type="GO" id="GO:0036064">
    <property type="term" value="C:ciliary basal body"/>
    <property type="evidence" value="ECO:0007669"/>
    <property type="project" value="TreeGrafter"/>
</dbReference>
<organism evidence="3 4">
    <name type="scientific">Tetrabaena socialis</name>
    <dbReference type="NCBI Taxonomy" id="47790"/>
    <lineage>
        <taxon>Eukaryota</taxon>
        <taxon>Viridiplantae</taxon>
        <taxon>Chlorophyta</taxon>
        <taxon>core chlorophytes</taxon>
        <taxon>Chlorophyceae</taxon>
        <taxon>CS clade</taxon>
        <taxon>Chlamydomonadales</taxon>
        <taxon>Tetrabaenaceae</taxon>
        <taxon>Tetrabaena</taxon>
    </lineage>
</organism>
<evidence type="ECO:0000313" key="4">
    <source>
        <dbReference type="Proteomes" id="UP000236333"/>
    </source>
</evidence>
<dbReference type="AlphaFoldDB" id="A0A2J8AE88"/>
<evidence type="ECO:0000313" key="3">
    <source>
        <dbReference type="EMBL" id="PNH10841.1"/>
    </source>
</evidence>
<accession>A0A2J8AE88</accession>
<dbReference type="Gene3D" id="1.25.40.10">
    <property type="entry name" value="Tetratricopeptide repeat domain"/>
    <property type="match status" value="1"/>
</dbReference>
<dbReference type="GO" id="GO:0097546">
    <property type="term" value="C:ciliary base"/>
    <property type="evidence" value="ECO:0007669"/>
    <property type="project" value="TreeGrafter"/>
</dbReference>
<name>A0A2J8AE88_9CHLO</name>
<gene>
    <name evidence="3" type="ORF">TSOC_002349</name>
</gene>
<dbReference type="PANTHER" id="PTHR44117">
    <property type="entry name" value="INTRAFLAGELLAR TRANSPORT PROTEIN 88 HOMOLOG"/>
    <property type="match status" value="1"/>
</dbReference>
<dbReference type="Proteomes" id="UP000236333">
    <property type="component" value="Unassembled WGS sequence"/>
</dbReference>
<keyword evidence="3" id="KW-0282">Flagellum</keyword>
<keyword evidence="4" id="KW-1185">Reference proteome</keyword>
<dbReference type="InterPro" id="IPR011990">
    <property type="entry name" value="TPR-like_helical_dom_sf"/>
</dbReference>
<dbReference type="EMBL" id="PGGS01000045">
    <property type="protein sequence ID" value="PNH10841.1"/>
    <property type="molecule type" value="Genomic_DNA"/>
</dbReference>
<keyword evidence="1" id="KW-0802">TPR repeat</keyword>
<feature type="repeat" description="TPR" evidence="1">
    <location>
        <begin position="64"/>
        <end position="97"/>
    </location>
</feature>
<feature type="compositionally biased region" description="Basic and acidic residues" evidence="2">
    <location>
        <begin position="12"/>
        <end position="25"/>
    </location>
</feature>
<dbReference type="GO" id="GO:0097730">
    <property type="term" value="C:non-motile cilium"/>
    <property type="evidence" value="ECO:0007669"/>
    <property type="project" value="TreeGrafter"/>
</dbReference>
<feature type="region of interest" description="Disordered" evidence="2">
    <location>
        <begin position="1"/>
        <end position="25"/>
    </location>
</feature>
<dbReference type="GO" id="GO:0005814">
    <property type="term" value="C:centriole"/>
    <property type="evidence" value="ECO:0007669"/>
    <property type="project" value="TreeGrafter"/>
</dbReference>
<dbReference type="GO" id="GO:0019894">
    <property type="term" value="F:kinesin binding"/>
    <property type="evidence" value="ECO:0007669"/>
    <property type="project" value="TreeGrafter"/>
</dbReference>
<dbReference type="GO" id="GO:0042073">
    <property type="term" value="P:intraciliary transport"/>
    <property type="evidence" value="ECO:0007669"/>
    <property type="project" value="TreeGrafter"/>
</dbReference>
<keyword evidence="3" id="KW-0969">Cilium</keyword>
<dbReference type="SUPFAM" id="SSF48452">
    <property type="entry name" value="TPR-like"/>
    <property type="match status" value="1"/>
</dbReference>
<dbReference type="PROSITE" id="PS50005">
    <property type="entry name" value="TPR"/>
    <property type="match status" value="2"/>
</dbReference>
<reference evidence="3 4" key="1">
    <citation type="journal article" date="2017" name="Mol. Biol. Evol.">
        <title>The 4-celled Tetrabaena socialis nuclear genome reveals the essential components for genetic control of cell number at the origin of multicellularity in the volvocine lineage.</title>
        <authorList>
            <person name="Featherston J."/>
            <person name="Arakaki Y."/>
            <person name="Hanschen E.R."/>
            <person name="Ferris P.J."/>
            <person name="Michod R.E."/>
            <person name="Olson B.J.S.C."/>
            <person name="Nozaki H."/>
            <person name="Durand P.M."/>
        </authorList>
    </citation>
    <scope>NUCLEOTIDE SEQUENCE [LARGE SCALE GENOMIC DNA]</scope>
    <source>
        <strain evidence="3 4">NIES-571</strain>
    </source>
</reference>